<dbReference type="InterPro" id="IPR024685">
    <property type="entry name" value="Adenylate_cyclase_1_N"/>
</dbReference>
<dbReference type="InterPro" id="IPR000274">
    <property type="entry name" value="Adenylate_cyclase_1"/>
</dbReference>
<comment type="caution">
    <text evidence="2">The sequence shown here is derived from an EMBL/GenBank/DDBJ whole genome shotgun (WGS) entry which is preliminary data.</text>
</comment>
<name>A0A7K3NL84_9BACT</name>
<dbReference type="PANTHER" id="PTHR38760:SF1">
    <property type="entry name" value="ADENYLATE CYCLASE"/>
    <property type="match status" value="1"/>
</dbReference>
<organism evidence="2 3">
    <name type="scientific">Desulfolutivibrio sulfodismutans</name>
    <dbReference type="NCBI Taxonomy" id="63561"/>
    <lineage>
        <taxon>Bacteria</taxon>
        <taxon>Pseudomonadati</taxon>
        <taxon>Thermodesulfobacteriota</taxon>
        <taxon>Desulfovibrionia</taxon>
        <taxon>Desulfovibrionales</taxon>
        <taxon>Desulfovibrionaceae</taxon>
        <taxon>Desulfolutivibrio</taxon>
    </lineage>
</organism>
<dbReference type="Pfam" id="PF00805">
    <property type="entry name" value="Pentapeptide"/>
    <property type="match status" value="1"/>
</dbReference>
<evidence type="ECO:0000313" key="3">
    <source>
        <dbReference type="Proteomes" id="UP000469724"/>
    </source>
</evidence>
<sequence>MPTPPLDILADILRRALFSQAGPDYTALSPLLRQAMAFLDREDPGVPATQGYAADVASLTAAMIEDSHSPGFIKSGLEILLRLGYAGESLALSFASKDTLSGEHLGAILGALPVEAKLLFANAILRFPRSGRPELQRFAQNALETAIDQSPDDILVLLDTLHLRGEAPCLPLRDECLHGRLGQWLERLVKMDLYPEQVAFLSRMAAVLRSGDLAESLLRKAAGLPGETLADLCRALAEQPCAAHPELAAVLADLPALSDDDPQAALAILEAVSRIDPARAAKMAAALYAGRAALRRCLLAVPVFLLRPQFPVFIRTLPEPLRPVFLGEFLFFLARSGDERLQALLDETRVSHGARPGDLPPLFDALDGEVKAADRAMPPKPRRTRIEPLPQPEAESLLGKLKSFVGLEKTLSGGETKPSVLDTVKNGGELVGTAVSGVARPGIELRDVVLTKVNLDCVDLSRCVLSRVVFRDCRLKKVDFALARMAGVRFEACRLDMCRFSGISAKGLVFSGSDLYGAWLDDAEIRELRVTGCAVHEGDFYGLRTADFEASRTLFAMGNFTQAVLSRTRFFGVNLDDCVFAKTVFDDLAASGCHVRGTTLSECTFSSLHTDEPALLSAHRLSVRNRLKRLALAPQPAMAPVRPGGGDLSLATRLVESWCFDMETVHRRVAVLTHNRRRLDWALEKLGEPDADFLRCLPSLLETPRAWTAKGWVAAVPGRITGHHPSFSAFSAMCHIMGEACPPFTPAQNAVAILGLFAMGSLGTVAQGQASDLDIWVCLADDDASRRQIDRFRKKMDGLRALAASRSIEAHFFVMTDADIRENRLGLGDEEQCGQARAMLLKEEFLRTALFLAGRKPAWWFVAPGVGDEAYSRTLDRLTRQGAPAATDILDTGNVRRVEDEAILGASLWTIVKSLENPFKSIMKFALLEKYLDGNAQGTLLCERVKRRLFAGRTTLFDTDPYVLLLDEVRAFHEARNHREALSLLRMAFIQKTGIDPQDPGSMARQDQPGQSGGEGLFRAGHFFDLDECRAVRQSPEAPASGPAESGGIAELTAAGKHIADFLFGTYERIRERLFIDETDHAAEPDRRDLAVFGRRILSRFGARKNKIGRIPFVRPPNGLLQSLEILFDEQEHGFSARGECRSPDGRKAPEYIRSERSLERLAAWLAANGIYSPGVYLKAASVKAPLSVPDIQGLFAALAAAFPVKDTFSPPLAEGLAPERITRALLLINLHMPREEKDITEVGLYYSTNWGELFFVEGTQALGLLEHAPHDFVRYNTGLDVDPLARIETFVPAKAACPRLNLSFYT</sequence>
<dbReference type="GO" id="GO:0006171">
    <property type="term" value="P:cAMP biosynthetic process"/>
    <property type="evidence" value="ECO:0007669"/>
    <property type="project" value="InterPro"/>
</dbReference>
<evidence type="ECO:0000313" key="2">
    <source>
        <dbReference type="EMBL" id="NDY56954.1"/>
    </source>
</evidence>
<dbReference type="Gene3D" id="2.160.20.80">
    <property type="entry name" value="E3 ubiquitin-protein ligase SopA"/>
    <property type="match status" value="1"/>
</dbReference>
<dbReference type="PANTHER" id="PTHR38760">
    <property type="entry name" value="ADENYLATE CYCLASE"/>
    <property type="match status" value="1"/>
</dbReference>
<keyword evidence="3" id="KW-1185">Reference proteome</keyword>
<dbReference type="RefSeq" id="WP_163302001.1">
    <property type="nucleotide sequence ID" value="NZ_JAAGRQ010000032.1"/>
</dbReference>
<protein>
    <recommendedName>
        <fullName evidence="1">Adenylate cyclase class-I N-terminal domain-containing protein</fullName>
    </recommendedName>
</protein>
<dbReference type="SUPFAM" id="SSF141571">
    <property type="entry name" value="Pentapeptide repeat-like"/>
    <property type="match status" value="1"/>
</dbReference>
<dbReference type="Pfam" id="PF01295">
    <property type="entry name" value="Adenylate_cycl"/>
    <property type="match status" value="1"/>
</dbReference>
<feature type="domain" description="Adenylate cyclase class-I N-terminal" evidence="1">
    <location>
        <begin position="670"/>
        <end position="860"/>
    </location>
</feature>
<dbReference type="GO" id="GO:0004016">
    <property type="term" value="F:adenylate cyclase activity"/>
    <property type="evidence" value="ECO:0007669"/>
    <property type="project" value="InterPro"/>
</dbReference>
<dbReference type="Pfam" id="PF12633">
    <property type="entry name" value="Adenyl_cycl_N"/>
    <property type="match status" value="1"/>
</dbReference>
<reference evidence="2 3" key="1">
    <citation type="submission" date="2020-02" db="EMBL/GenBank/DDBJ databases">
        <title>Comparative genomics of sulfur disproportionating microorganisms.</title>
        <authorList>
            <person name="Ward L.M."/>
            <person name="Bertran E."/>
            <person name="Johnston D.T."/>
        </authorList>
    </citation>
    <scope>NUCLEOTIDE SEQUENCE [LARGE SCALE GENOMIC DNA]</scope>
    <source>
        <strain evidence="2 3">DSM 3696</strain>
    </source>
</reference>
<proteinExistence type="predicted"/>
<dbReference type="InterPro" id="IPR001646">
    <property type="entry name" value="5peptide_repeat"/>
</dbReference>
<accession>A0A7K3NL84</accession>
<dbReference type="Proteomes" id="UP000469724">
    <property type="component" value="Unassembled WGS sequence"/>
</dbReference>
<dbReference type="EMBL" id="JAAGRQ010000032">
    <property type="protein sequence ID" value="NDY56954.1"/>
    <property type="molecule type" value="Genomic_DNA"/>
</dbReference>
<evidence type="ECO:0000259" key="1">
    <source>
        <dbReference type="Pfam" id="PF12633"/>
    </source>
</evidence>
<gene>
    <name evidence="2" type="ORF">G3N56_09395</name>
</gene>